<keyword evidence="2" id="KW-0732">Signal</keyword>
<proteinExistence type="predicted"/>
<feature type="chain" id="PRO_5046682772" evidence="2">
    <location>
        <begin position="30"/>
        <end position="110"/>
    </location>
</feature>
<protein>
    <submittedName>
        <fullName evidence="3">Uncharacterized protein</fullName>
    </submittedName>
</protein>
<evidence type="ECO:0000256" key="1">
    <source>
        <dbReference type="SAM" id="MobiDB-lite"/>
    </source>
</evidence>
<accession>A0ABY5R4Q2</accession>
<reference evidence="3" key="1">
    <citation type="submission" date="2020-09" db="EMBL/GenBank/DDBJ databases">
        <title>Rhizobia associated with sainfoin plants.</title>
        <authorList>
            <person name="Asharfi S."/>
            <person name="Kuzmanovic N."/>
            <person name="Bunk B."/>
            <person name="Sproeer C."/>
            <person name="Becker M."/>
            <person name="Thuenen T."/>
        </authorList>
    </citation>
    <scope>NUCLEOTIDE SEQUENCE</scope>
    <source>
        <strain evidence="3">OM4</strain>
    </source>
</reference>
<dbReference type="Proteomes" id="UP001058098">
    <property type="component" value="Chromosome"/>
</dbReference>
<feature type="region of interest" description="Disordered" evidence="1">
    <location>
        <begin position="23"/>
        <end position="110"/>
    </location>
</feature>
<evidence type="ECO:0000313" key="4">
    <source>
        <dbReference type="Proteomes" id="UP001058098"/>
    </source>
</evidence>
<name>A0ABY5R4Q2_9HYPH</name>
<organism evidence="3 4">
    <name type="scientific">Mesorhizobium onobrychidis</name>
    <dbReference type="NCBI Taxonomy" id="2775404"/>
    <lineage>
        <taxon>Bacteria</taxon>
        <taxon>Pseudomonadati</taxon>
        <taxon>Pseudomonadota</taxon>
        <taxon>Alphaproteobacteria</taxon>
        <taxon>Hyphomicrobiales</taxon>
        <taxon>Phyllobacteriaceae</taxon>
        <taxon>Mesorhizobium</taxon>
    </lineage>
</organism>
<dbReference type="RefSeq" id="WP_258123344.1">
    <property type="nucleotide sequence ID" value="NZ_CP062229.1"/>
</dbReference>
<gene>
    <name evidence="3" type="ORF">IHQ72_16115</name>
</gene>
<dbReference type="EMBL" id="CP062229">
    <property type="protein sequence ID" value="UVC18458.1"/>
    <property type="molecule type" value="Genomic_DNA"/>
</dbReference>
<feature type="compositionally biased region" description="Low complexity" evidence="1">
    <location>
        <begin position="23"/>
        <end position="59"/>
    </location>
</feature>
<sequence>MKPFALLPNALIMGVLGALALAAPAAAQADSQTQDQPPAGHCQAQPQNGQQQEPPANNGAGNSLTDTLDPCNGVLQPPPTGDQGMAAPPPDQGRTPVLKPGEVPPQPPKQ</sequence>
<feature type="signal peptide" evidence="2">
    <location>
        <begin position="1"/>
        <end position="29"/>
    </location>
</feature>
<keyword evidence="4" id="KW-1185">Reference proteome</keyword>
<evidence type="ECO:0000256" key="2">
    <source>
        <dbReference type="SAM" id="SignalP"/>
    </source>
</evidence>
<evidence type="ECO:0000313" key="3">
    <source>
        <dbReference type="EMBL" id="UVC18458.1"/>
    </source>
</evidence>